<feature type="transmembrane region" description="Helical" evidence="7">
    <location>
        <begin position="80"/>
        <end position="105"/>
    </location>
</feature>
<evidence type="ECO:0000256" key="4">
    <source>
        <dbReference type="ARBA" id="ARBA00022692"/>
    </source>
</evidence>
<evidence type="ECO:0000256" key="2">
    <source>
        <dbReference type="ARBA" id="ARBA00022448"/>
    </source>
</evidence>
<organism evidence="9 10">
    <name type="scientific">Microbacterium album</name>
    <dbReference type="NCBI Taxonomy" id="2053191"/>
    <lineage>
        <taxon>Bacteria</taxon>
        <taxon>Bacillati</taxon>
        <taxon>Actinomycetota</taxon>
        <taxon>Actinomycetes</taxon>
        <taxon>Micrococcales</taxon>
        <taxon>Microbacteriaceae</taxon>
        <taxon>Microbacterium</taxon>
    </lineage>
</organism>
<feature type="transmembrane region" description="Helical" evidence="7">
    <location>
        <begin position="188"/>
        <end position="215"/>
    </location>
</feature>
<keyword evidence="10" id="KW-1185">Reference proteome</keyword>
<comment type="similarity">
    <text evidence="7">Belongs to the binding-protein-dependent transport system permease family.</text>
</comment>
<dbReference type="Proteomes" id="UP000657592">
    <property type="component" value="Unassembled WGS sequence"/>
</dbReference>
<dbReference type="Gene3D" id="1.10.3720.10">
    <property type="entry name" value="MetI-like"/>
    <property type="match status" value="1"/>
</dbReference>
<dbReference type="EMBL" id="BMJY01000005">
    <property type="protein sequence ID" value="GGH42354.1"/>
    <property type="molecule type" value="Genomic_DNA"/>
</dbReference>
<reference evidence="9" key="1">
    <citation type="journal article" date="2014" name="Int. J. Syst. Evol. Microbiol.">
        <title>Complete genome sequence of Corynebacterium casei LMG S-19264T (=DSM 44701T), isolated from a smear-ripened cheese.</title>
        <authorList>
            <consortium name="US DOE Joint Genome Institute (JGI-PGF)"/>
            <person name="Walter F."/>
            <person name="Albersmeier A."/>
            <person name="Kalinowski J."/>
            <person name="Ruckert C."/>
        </authorList>
    </citation>
    <scope>NUCLEOTIDE SEQUENCE</scope>
    <source>
        <strain evidence="9">CGMCC 1.15794</strain>
    </source>
</reference>
<evidence type="ECO:0000256" key="1">
    <source>
        <dbReference type="ARBA" id="ARBA00004651"/>
    </source>
</evidence>
<dbReference type="PANTHER" id="PTHR30151">
    <property type="entry name" value="ALKANE SULFONATE ABC TRANSPORTER-RELATED, MEMBRANE SUBUNIT"/>
    <property type="match status" value="1"/>
</dbReference>
<evidence type="ECO:0000259" key="8">
    <source>
        <dbReference type="PROSITE" id="PS50928"/>
    </source>
</evidence>
<keyword evidence="3" id="KW-1003">Cell membrane</keyword>
<dbReference type="RefSeq" id="WP_188755708.1">
    <property type="nucleotide sequence ID" value="NZ_BMJY01000005.1"/>
</dbReference>
<feature type="transmembrane region" description="Helical" evidence="7">
    <location>
        <begin position="24"/>
        <end position="47"/>
    </location>
</feature>
<evidence type="ECO:0000313" key="10">
    <source>
        <dbReference type="Proteomes" id="UP000657592"/>
    </source>
</evidence>
<feature type="domain" description="ABC transmembrane type-1" evidence="8">
    <location>
        <begin position="74"/>
        <end position="258"/>
    </location>
</feature>
<keyword evidence="4 7" id="KW-0812">Transmembrane</keyword>
<sequence length="269" mass="28681">MSTFTIPIVQPRGRRVLSHQARLVLSRIGVLAVLAGTWQLLFVAGVLPQVAPDVSAVVAALVSVVSSGTFWTALGQTLFAAFAGWTIAAVLGVVLGLAIGVSGFLSRSAEVLVEFGRAFPMLALMPVVVLVIGVNWRMEILMVVLSCLWPILIQSIAGSRRQDQAVVDTARVFRIAPLRRFRKVTLPAAMPLISTGLRIAASMAILVAVGVGVLSQTPGLGRQITMAQEASRWDVAFAYIAFAGLVGWGLNSAIAAVEKKTLRWNRQEA</sequence>
<evidence type="ECO:0000256" key="5">
    <source>
        <dbReference type="ARBA" id="ARBA00022989"/>
    </source>
</evidence>
<dbReference type="PANTHER" id="PTHR30151:SF38">
    <property type="entry name" value="ALIPHATIC SULFONATES TRANSPORT PERMEASE PROTEIN SSUC-RELATED"/>
    <property type="match status" value="1"/>
</dbReference>
<dbReference type="AlphaFoldDB" id="A0A917MLF8"/>
<feature type="transmembrane region" description="Helical" evidence="7">
    <location>
        <begin position="54"/>
        <end position="74"/>
    </location>
</feature>
<feature type="transmembrane region" description="Helical" evidence="7">
    <location>
        <begin position="117"/>
        <end position="134"/>
    </location>
</feature>
<keyword evidence="2 7" id="KW-0813">Transport</keyword>
<keyword evidence="5 7" id="KW-1133">Transmembrane helix</keyword>
<feature type="transmembrane region" description="Helical" evidence="7">
    <location>
        <begin position="235"/>
        <end position="257"/>
    </location>
</feature>
<comment type="caution">
    <text evidence="9">The sequence shown here is derived from an EMBL/GenBank/DDBJ whole genome shotgun (WGS) entry which is preliminary data.</text>
</comment>
<dbReference type="InterPro" id="IPR035906">
    <property type="entry name" value="MetI-like_sf"/>
</dbReference>
<evidence type="ECO:0000313" key="9">
    <source>
        <dbReference type="EMBL" id="GGH42354.1"/>
    </source>
</evidence>
<reference evidence="9" key="2">
    <citation type="submission" date="2020-09" db="EMBL/GenBank/DDBJ databases">
        <authorList>
            <person name="Sun Q."/>
            <person name="Zhou Y."/>
        </authorList>
    </citation>
    <scope>NUCLEOTIDE SEQUENCE</scope>
    <source>
        <strain evidence="9">CGMCC 1.15794</strain>
    </source>
</reference>
<dbReference type="SUPFAM" id="SSF161098">
    <property type="entry name" value="MetI-like"/>
    <property type="match status" value="1"/>
</dbReference>
<keyword evidence="6 7" id="KW-0472">Membrane</keyword>
<proteinExistence type="inferred from homology"/>
<evidence type="ECO:0000256" key="7">
    <source>
        <dbReference type="RuleBase" id="RU363032"/>
    </source>
</evidence>
<feature type="transmembrane region" description="Helical" evidence="7">
    <location>
        <begin position="140"/>
        <end position="157"/>
    </location>
</feature>
<dbReference type="GO" id="GO:0055085">
    <property type="term" value="P:transmembrane transport"/>
    <property type="evidence" value="ECO:0007669"/>
    <property type="project" value="InterPro"/>
</dbReference>
<dbReference type="Pfam" id="PF00528">
    <property type="entry name" value="BPD_transp_1"/>
    <property type="match status" value="1"/>
</dbReference>
<dbReference type="CDD" id="cd06261">
    <property type="entry name" value="TM_PBP2"/>
    <property type="match status" value="1"/>
</dbReference>
<dbReference type="InterPro" id="IPR000515">
    <property type="entry name" value="MetI-like"/>
</dbReference>
<protein>
    <submittedName>
        <fullName evidence="9">ABC transporter permease</fullName>
    </submittedName>
</protein>
<dbReference type="PROSITE" id="PS50928">
    <property type="entry name" value="ABC_TM1"/>
    <property type="match status" value="1"/>
</dbReference>
<accession>A0A917MLF8</accession>
<name>A0A917MLF8_9MICO</name>
<gene>
    <name evidence="9" type="ORF">GCM10010921_15540</name>
</gene>
<evidence type="ECO:0000256" key="3">
    <source>
        <dbReference type="ARBA" id="ARBA00022475"/>
    </source>
</evidence>
<dbReference type="GO" id="GO:0005886">
    <property type="term" value="C:plasma membrane"/>
    <property type="evidence" value="ECO:0007669"/>
    <property type="project" value="UniProtKB-SubCell"/>
</dbReference>
<evidence type="ECO:0000256" key="6">
    <source>
        <dbReference type="ARBA" id="ARBA00023136"/>
    </source>
</evidence>
<comment type="subcellular location">
    <subcellularLocation>
        <location evidence="1 7">Cell membrane</location>
        <topology evidence="1 7">Multi-pass membrane protein</topology>
    </subcellularLocation>
</comment>